<proteinExistence type="predicted"/>
<dbReference type="Proteomes" id="UP000789508">
    <property type="component" value="Unassembled WGS sequence"/>
</dbReference>
<dbReference type="OrthoDB" id="2415938at2759"/>
<protein>
    <submittedName>
        <fullName evidence="1">1464_t:CDS:1</fullName>
    </submittedName>
</protein>
<dbReference type="EMBL" id="CAJVPS010001222">
    <property type="protein sequence ID" value="CAG8529864.1"/>
    <property type="molecule type" value="Genomic_DNA"/>
</dbReference>
<evidence type="ECO:0000313" key="1">
    <source>
        <dbReference type="EMBL" id="CAG8529864.1"/>
    </source>
</evidence>
<evidence type="ECO:0000313" key="2">
    <source>
        <dbReference type="Proteomes" id="UP000789508"/>
    </source>
</evidence>
<keyword evidence="2" id="KW-1185">Reference proteome</keyword>
<dbReference type="AlphaFoldDB" id="A0A9N9AEU5"/>
<organism evidence="1 2">
    <name type="scientific">Ambispora leptoticha</name>
    <dbReference type="NCBI Taxonomy" id="144679"/>
    <lineage>
        <taxon>Eukaryota</taxon>
        <taxon>Fungi</taxon>
        <taxon>Fungi incertae sedis</taxon>
        <taxon>Mucoromycota</taxon>
        <taxon>Glomeromycotina</taxon>
        <taxon>Glomeromycetes</taxon>
        <taxon>Archaeosporales</taxon>
        <taxon>Ambisporaceae</taxon>
        <taxon>Ambispora</taxon>
    </lineage>
</organism>
<comment type="caution">
    <text evidence="1">The sequence shown here is derived from an EMBL/GenBank/DDBJ whole genome shotgun (WGS) entry which is preliminary data.</text>
</comment>
<reference evidence="1" key="1">
    <citation type="submission" date="2021-06" db="EMBL/GenBank/DDBJ databases">
        <authorList>
            <person name="Kallberg Y."/>
            <person name="Tangrot J."/>
            <person name="Rosling A."/>
        </authorList>
    </citation>
    <scope>NUCLEOTIDE SEQUENCE</scope>
    <source>
        <strain evidence="1">FL130A</strain>
    </source>
</reference>
<name>A0A9N9AEU5_9GLOM</name>
<gene>
    <name evidence="1" type="ORF">ALEPTO_LOCUS4883</name>
</gene>
<accession>A0A9N9AEU5</accession>
<sequence length="230" mass="27006">MVFCLVLGEVPTKMKHFVVDITKNISTISHLQSAIKKLFRNYSRALRIKPIERVMEISDLRHEYPQDSFYIADSVIPAPWKTRFTFLVTTPKSGRWHEFNIKYKNKISENRVKALITRWGCIPRRIFDEYDDEPNVDDVVSQCDAYAYLKNEWDTIVNIIRNFARGAGGILARKFFEMMAHDIFRKGGDFTVRRLSKDGIKQPEEELHLQNLAHKQFLDIDEIALGYYNK</sequence>